<evidence type="ECO:0000256" key="1">
    <source>
        <dbReference type="SAM" id="Phobius"/>
    </source>
</evidence>
<keyword evidence="1" id="KW-0812">Transmembrane</keyword>
<keyword evidence="1" id="KW-0472">Membrane</keyword>
<evidence type="ECO:0000313" key="3">
    <source>
        <dbReference type="Proteomes" id="UP000324133"/>
    </source>
</evidence>
<keyword evidence="1" id="KW-1133">Transmembrane helix</keyword>
<keyword evidence="3" id="KW-1185">Reference proteome</keyword>
<dbReference type="RefSeq" id="WP_149090854.1">
    <property type="nucleotide sequence ID" value="NZ_VKKY01000002.1"/>
</dbReference>
<reference evidence="2 3" key="1">
    <citation type="submission" date="2019-07" db="EMBL/GenBank/DDBJ databases">
        <title>Rufibacter sp. nov., isolated from lake sediment.</title>
        <authorList>
            <person name="Qu J.-H."/>
        </authorList>
    </citation>
    <scope>NUCLEOTIDE SEQUENCE [LARGE SCALE GENOMIC DNA]</scope>
    <source>
        <strain evidence="2 3">NBS58-1</strain>
    </source>
</reference>
<proteinExistence type="predicted"/>
<organism evidence="2 3">
    <name type="scientific">Rufibacter hautae</name>
    <dbReference type="NCBI Taxonomy" id="2595005"/>
    <lineage>
        <taxon>Bacteria</taxon>
        <taxon>Pseudomonadati</taxon>
        <taxon>Bacteroidota</taxon>
        <taxon>Cytophagia</taxon>
        <taxon>Cytophagales</taxon>
        <taxon>Hymenobacteraceae</taxon>
        <taxon>Rufibacter</taxon>
    </lineage>
</organism>
<sequence>MNTFQLKRGSLRIEGDRIFINGEQAKYVKVLHLVASLCWTVFFSLQAQKHYKTYLLTHQLYQLLFAGITAGIVVFWLYVGYTRGIKDSGRDEIDLKQIVKAQKKLRGSDEVPMITLFLNDNRRKTLEFNNLDDLHFADSLAGRGVLIVE</sequence>
<name>A0A5B6TEX4_9BACT</name>
<gene>
    <name evidence="2" type="ORF">FOA19_10885</name>
</gene>
<comment type="caution">
    <text evidence="2">The sequence shown here is derived from an EMBL/GenBank/DDBJ whole genome shotgun (WGS) entry which is preliminary data.</text>
</comment>
<dbReference type="AlphaFoldDB" id="A0A5B6TEX4"/>
<dbReference type="OrthoDB" id="893393at2"/>
<feature type="transmembrane region" description="Helical" evidence="1">
    <location>
        <begin position="27"/>
        <end position="47"/>
    </location>
</feature>
<feature type="transmembrane region" description="Helical" evidence="1">
    <location>
        <begin position="59"/>
        <end position="81"/>
    </location>
</feature>
<evidence type="ECO:0000313" key="2">
    <source>
        <dbReference type="EMBL" id="KAA3437790.1"/>
    </source>
</evidence>
<protein>
    <submittedName>
        <fullName evidence="2">Uncharacterized protein</fullName>
    </submittedName>
</protein>
<dbReference type="EMBL" id="VKKY01000002">
    <property type="protein sequence ID" value="KAA3437790.1"/>
    <property type="molecule type" value="Genomic_DNA"/>
</dbReference>
<accession>A0A5B6TEX4</accession>
<dbReference type="Proteomes" id="UP000324133">
    <property type="component" value="Unassembled WGS sequence"/>
</dbReference>